<feature type="transmembrane region" description="Helical" evidence="2">
    <location>
        <begin position="21"/>
        <end position="40"/>
    </location>
</feature>
<reference evidence="3" key="2">
    <citation type="submission" date="2015-06" db="UniProtKB">
        <authorList>
            <consortium name="EnsemblPlants"/>
        </authorList>
    </citation>
    <scope>IDENTIFICATION</scope>
    <source>
        <strain evidence="3">DM1-3 516 R44</strain>
    </source>
</reference>
<keyword evidence="2" id="KW-0812">Transmembrane</keyword>
<keyword evidence="2" id="KW-1133">Transmembrane helix</keyword>
<keyword evidence="4" id="KW-1185">Reference proteome</keyword>
<dbReference type="AlphaFoldDB" id="M1DU78"/>
<feature type="compositionally biased region" description="Low complexity" evidence="1">
    <location>
        <begin position="110"/>
        <end position="122"/>
    </location>
</feature>
<dbReference type="InParanoid" id="M1DU78"/>
<name>M1DU78_SOLTU</name>
<dbReference type="Gramene" id="PGSC0003DMT400094471">
    <property type="protein sequence ID" value="PGSC0003DMT400094471"/>
    <property type="gene ID" value="PGSC0003DMG400044042"/>
</dbReference>
<proteinExistence type="predicted"/>
<dbReference type="HOGENOM" id="CLU_029307_8_0_1"/>
<feature type="region of interest" description="Disordered" evidence="1">
    <location>
        <begin position="52"/>
        <end position="138"/>
    </location>
</feature>
<dbReference type="EnsemblPlants" id="PGSC0003DMT400094471">
    <property type="protein sequence ID" value="PGSC0003DMT400094471"/>
    <property type="gene ID" value="PGSC0003DMG400044042"/>
</dbReference>
<reference evidence="4" key="1">
    <citation type="journal article" date="2011" name="Nature">
        <title>Genome sequence and analysis of the tuber crop potato.</title>
        <authorList>
            <consortium name="The Potato Genome Sequencing Consortium"/>
        </authorList>
    </citation>
    <scope>NUCLEOTIDE SEQUENCE [LARGE SCALE GENOMIC DNA]</scope>
    <source>
        <strain evidence="4">cv. DM1-3 516 R44</strain>
    </source>
</reference>
<dbReference type="PANTHER" id="PTHR33180">
    <property type="entry name" value="PHOTOSYSTEM II CP43 REACTION CENTER PROTEIN"/>
    <property type="match status" value="1"/>
</dbReference>
<evidence type="ECO:0000256" key="1">
    <source>
        <dbReference type="SAM" id="MobiDB-lite"/>
    </source>
</evidence>
<evidence type="ECO:0000313" key="3">
    <source>
        <dbReference type="EnsemblPlants" id="PGSC0003DMT400094471"/>
    </source>
</evidence>
<dbReference type="PaxDb" id="4113-PGSC0003DMT400094471"/>
<evidence type="ECO:0000313" key="4">
    <source>
        <dbReference type="Proteomes" id="UP000011115"/>
    </source>
</evidence>
<sequence>MSPIWLAKVNRRLTDRFRESVCNMISVILFELFLTFYNLFKDMARPKVAGRNMPARKRAKGIKINEDATASRAKATKLPTTGGKGKGKGKAPDLTSPEHPRLNDPSRIRATQATTTHPAPAQDVVLAPPVQGPPPRAMNRLKTKGLRTIIEEKRLSTNGVIDRYPEIMSCLRSHKFQLFN</sequence>
<accession>M1DU78</accession>
<evidence type="ECO:0000256" key="2">
    <source>
        <dbReference type="SAM" id="Phobius"/>
    </source>
</evidence>
<protein>
    <submittedName>
        <fullName evidence="3">Uncharacterized protein</fullName>
    </submittedName>
</protein>
<keyword evidence="2" id="KW-0472">Membrane</keyword>
<dbReference type="PANTHER" id="PTHR33180:SF31">
    <property type="entry name" value="POLYPROTEIN PROTEIN"/>
    <property type="match status" value="1"/>
</dbReference>
<feature type="compositionally biased region" description="Basic and acidic residues" evidence="1">
    <location>
        <begin position="96"/>
        <end position="107"/>
    </location>
</feature>
<organism evidence="3 4">
    <name type="scientific">Solanum tuberosum</name>
    <name type="common">Potato</name>
    <dbReference type="NCBI Taxonomy" id="4113"/>
    <lineage>
        <taxon>Eukaryota</taxon>
        <taxon>Viridiplantae</taxon>
        <taxon>Streptophyta</taxon>
        <taxon>Embryophyta</taxon>
        <taxon>Tracheophyta</taxon>
        <taxon>Spermatophyta</taxon>
        <taxon>Magnoliopsida</taxon>
        <taxon>eudicotyledons</taxon>
        <taxon>Gunneridae</taxon>
        <taxon>Pentapetalae</taxon>
        <taxon>asterids</taxon>
        <taxon>lamiids</taxon>
        <taxon>Solanales</taxon>
        <taxon>Solanaceae</taxon>
        <taxon>Solanoideae</taxon>
        <taxon>Solaneae</taxon>
        <taxon>Solanum</taxon>
    </lineage>
</organism>
<dbReference type="Proteomes" id="UP000011115">
    <property type="component" value="Unassembled WGS sequence"/>
</dbReference>